<keyword evidence="2" id="KW-1185">Reference proteome</keyword>
<evidence type="ECO:0000313" key="1">
    <source>
        <dbReference type="EMBL" id="GIY96007.1"/>
    </source>
</evidence>
<proteinExistence type="predicted"/>
<organism evidence="1 2">
    <name type="scientific">Caerostris extrusa</name>
    <name type="common">Bark spider</name>
    <name type="synonym">Caerostris bankana</name>
    <dbReference type="NCBI Taxonomy" id="172846"/>
    <lineage>
        <taxon>Eukaryota</taxon>
        <taxon>Metazoa</taxon>
        <taxon>Ecdysozoa</taxon>
        <taxon>Arthropoda</taxon>
        <taxon>Chelicerata</taxon>
        <taxon>Arachnida</taxon>
        <taxon>Araneae</taxon>
        <taxon>Araneomorphae</taxon>
        <taxon>Entelegynae</taxon>
        <taxon>Araneoidea</taxon>
        <taxon>Araneidae</taxon>
        <taxon>Caerostris</taxon>
    </lineage>
</organism>
<name>A0AAV4XLK2_CAEEX</name>
<dbReference type="Proteomes" id="UP001054945">
    <property type="component" value="Unassembled WGS sequence"/>
</dbReference>
<dbReference type="EMBL" id="BPLR01017992">
    <property type="protein sequence ID" value="GIY96007.1"/>
    <property type="molecule type" value="Genomic_DNA"/>
</dbReference>
<reference evidence="1 2" key="1">
    <citation type="submission" date="2021-06" db="EMBL/GenBank/DDBJ databases">
        <title>Caerostris extrusa draft genome.</title>
        <authorList>
            <person name="Kono N."/>
            <person name="Arakawa K."/>
        </authorList>
    </citation>
    <scope>NUCLEOTIDE SEQUENCE [LARGE SCALE GENOMIC DNA]</scope>
</reference>
<sequence length="158" mass="18167">MAWKAAQWRNGKQSREVVNYGLTQHFLVDLHKGEERVNPAVYRLDLRNSNGRHRTLLFEIVAVRKGGVNFLTANIFLPSNARLTQLTKRLDMPLFNSMIASLKRMSDGASVIKLMKSGEPDAFNVQEIFAPMDIIISRMLNILFVFLPKMPNFRTEFK</sequence>
<gene>
    <name evidence="1" type="ORF">CEXT_665571</name>
</gene>
<dbReference type="AlphaFoldDB" id="A0AAV4XLK2"/>
<evidence type="ECO:0000313" key="2">
    <source>
        <dbReference type="Proteomes" id="UP001054945"/>
    </source>
</evidence>
<comment type="caution">
    <text evidence="1">The sequence shown here is derived from an EMBL/GenBank/DDBJ whole genome shotgun (WGS) entry which is preliminary data.</text>
</comment>
<protein>
    <submittedName>
        <fullName evidence="1">Uncharacterized protein</fullName>
    </submittedName>
</protein>
<accession>A0AAV4XLK2</accession>